<feature type="domain" description="DUF8206" evidence="2">
    <location>
        <begin position="1239"/>
        <end position="1320"/>
    </location>
</feature>
<dbReference type="PANTHER" id="PTHR32046">
    <property type="entry name" value="G DOMAIN-CONTAINING PROTEIN"/>
    <property type="match status" value="1"/>
</dbReference>
<proteinExistence type="predicted"/>
<dbReference type="PROSITE" id="PS00675">
    <property type="entry name" value="SIGMA54_INTERACT_1"/>
    <property type="match status" value="1"/>
</dbReference>
<reference evidence="4" key="1">
    <citation type="submission" date="2022-11" db="UniProtKB">
        <authorList>
            <consortium name="WormBaseParasite"/>
        </authorList>
    </citation>
    <scope>IDENTIFICATION</scope>
</reference>
<feature type="region of interest" description="Disordered" evidence="1">
    <location>
        <begin position="244"/>
        <end position="271"/>
    </location>
</feature>
<feature type="region of interest" description="Disordered" evidence="1">
    <location>
        <begin position="1532"/>
        <end position="1586"/>
    </location>
</feature>
<name>A0A914IG46_GLORO</name>
<organism evidence="3 4">
    <name type="scientific">Globodera rostochiensis</name>
    <name type="common">Golden nematode worm</name>
    <name type="synonym">Heterodera rostochiensis</name>
    <dbReference type="NCBI Taxonomy" id="31243"/>
    <lineage>
        <taxon>Eukaryota</taxon>
        <taxon>Metazoa</taxon>
        <taxon>Ecdysozoa</taxon>
        <taxon>Nematoda</taxon>
        <taxon>Chromadorea</taxon>
        <taxon>Rhabditida</taxon>
        <taxon>Tylenchina</taxon>
        <taxon>Tylenchomorpha</taxon>
        <taxon>Tylenchoidea</taxon>
        <taxon>Heteroderidae</taxon>
        <taxon>Heteroderinae</taxon>
        <taxon>Globodera</taxon>
    </lineage>
</organism>
<dbReference type="PANTHER" id="PTHR32046:SF11">
    <property type="entry name" value="IMMUNE-ASSOCIATED NUCLEOTIDE-BINDING PROTEIN 10-LIKE"/>
    <property type="match status" value="1"/>
</dbReference>
<dbReference type="Gene3D" id="3.40.50.300">
    <property type="entry name" value="P-loop containing nucleotide triphosphate hydrolases"/>
    <property type="match status" value="1"/>
</dbReference>
<evidence type="ECO:0000256" key="1">
    <source>
        <dbReference type="SAM" id="MobiDB-lite"/>
    </source>
</evidence>
<feature type="region of interest" description="Disordered" evidence="1">
    <location>
        <begin position="1613"/>
        <end position="1641"/>
    </location>
</feature>
<sequence length="1641" mass="184009">MMTSSPNTTNTTDGDLTADKVHLWPSFAQPIDELADELAELAQRQQTASPSLTESGFDLLSIAGGLNDGEDDDIGFGNGQVMATDNGFKDDHVAATLQLQDELSQHQQNPTTNEQPMPKKKCCAVVQVEREGMATLRLKYEFVVTEVESFSVGDEHFCNPTVEHMTQTLLPNHLDMTIEQFTAKFGLQLQILDIDFEPPEYIDIVPREWCTKRVQNGGKYKMVLHPKLDNNNAAGKIVPEKVGGEQRRCDDDVPMNEQQNANGKGERRCDDENVPMCEQQLNDKKQDWEPIDRCHVSGKAHPGNLYNVHSDNFITSDDSDGFSVPTLGDDIIEIDHLEKLDERTKMLGPEQKLSVISRLALLDNVCPLAQFLLAAANQKDGQKSNSFGIIQMLPKTIISLKLDDPEVRNAVLQQQNVQKDATHFVGSTCFGSLVAAIVIFGTEVNFQIVKKLVLDYIRGYPSPATVTLSSLYNSVRISVFVDPSIGAGGTDLQFLRGLEVFVDATKKTAFNYGLGHPISFSLMPLSTIVDDKSSHTFMPAAIIEDYVLVERIQSCAQSVDTFELDFRKATQSLSEHAFSLSFHQCDDLRQMFQLCEEDKAAIDDKLKNCVIYLRMGQSAEEAERSTEALELAIDKFVANGRCLLEHCDQMLKPKIERLQELDSKGVHYIGRGNRWLTNVLLGNNETTAYFVLLYSESATTTPPVAVGTFQHDGERLHHQCVGQLYQLAKRGKSCSFVDLDVLLSGDNENEATTAYEGLPQGIRALDGFPNIGRTRLVKMRGHSLLTADCVTEETRKLTICIARIENPQRTELGAVPRKKAEPCSLPCPLCDGSGDKAQNNDFLWGCDDCGQTLAFVNEENVPITHLYCACGATPVDEFSYRCSDSNTHGNEYKRFGTTQLANELKRLRSKGVLTILLLGETGVGKSTLINAIVNYLKHPTFDEAIQADGIEAVIPARFCTEEYDEYGNLKHKDVFIGKMNEDECLEPGKSQTKSPNAYIIPSKVGYKVRLIDAPGILDSGGIKEDNLNLHKTLSFISTLYELHAICILLKPNSTRTGPAFKYCINGLLTYLHKNAAENIFFVFTNARGSNYKMGKTRELLQGILKPIEAAHKVSIPLHRDRIYCLDNESFEHLCLIKKANVWYSPENMADFSKSWTQAEQELQRMLKNVAALKPHRISETVSLNQAHRTIVDLTYPLAIISQKIQDNLIRIKEHEEAISKGEQEMTSAPTFETVQFVPLPYPRTVCTSDRCTEVKITAVKGTTAKQIKLFKRHCHRHCFLENIIPENMPNESLKNCWAMSRRENCHVCGCNWRVHMHFRFDQVVLTHELDEAKRKQFADKRVTLSTLESLRLQMLHEQETIYLKAAQFCSFLKTWALKPYNDSMEVYILLSIQEAERMVTESDGETDQKLQVEKLKGLQESLHLYKEQKNIIDAANAKDSSTGPEMITAEDVTTFFDQLCKLPIFGDDIKQMYEQQQKTRQDNDKVYTEHMAVSGFMPKPSRSGMPGNSAEQYLNELEQQSLLNSYYAKKQREIDEQQKRRRQPYEYGTSNANARQCNKGKSSVKSVDKSRGAKSASRGNESNNTQMAAASGSAGFGIGAICRKGVNTFISFVRPSPAEPPQEQQQQQLESCSSPDITTDK</sequence>
<evidence type="ECO:0000313" key="4">
    <source>
        <dbReference type="WBParaSite" id="Gr19_v10_g9594.t2"/>
    </source>
</evidence>
<keyword evidence="3" id="KW-1185">Reference proteome</keyword>
<dbReference type="Proteomes" id="UP000887572">
    <property type="component" value="Unplaced"/>
</dbReference>
<dbReference type="Pfam" id="PF26633">
    <property type="entry name" value="DUF8206"/>
    <property type="match status" value="1"/>
</dbReference>
<dbReference type="InterPro" id="IPR058519">
    <property type="entry name" value="DUF8206"/>
</dbReference>
<dbReference type="InterPro" id="IPR027417">
    <property type="entry name" value="P-loop_NTPase"/>
</dbReference>
<feature type="compositionally biased region" description="Low complexity" evidence="1">
    <location>
        <begin position="1621"/>
        <end position="1635"/>
    </location>
</feature>
<feature type="compositionally biased region" description="Polar residues" evidence="1">
    <location>
        <begin position="1577"/>
        <end position="1586"/>
    </location>
</feature>
<protein>
    <submittedName>
        <fullName evidence="4">G domain-containing protein</fullName>
    </submittedName>
</protein>
<dbReference type="WBParaSite" id="Gr19_v10_g9594.t2">
    <property type="protein sequence ID" value="Gr19_v10_g9594.t2"/>
    <property type="gene ID" value="Gr19_v10_g9594"/>
</dbReference>
<evidence type="ECO:0000313" key="3">
    <source>
        <dbReference type="Proteomes" id="UP000887572"/>
    </source>
</evidence>
<dbReference type="SUPFAM" id="SSF52540">
    <property type="entry name" value="P-loop containing nucleoside triphosphate hydrolases"/>
    <property type="match status" value="1"/>
</dbReference>
<accession>A0A914IG46</accession>
<dbReference type="InterPro" id="IPR025662">
    <property type="entry name" value="Sigma_54_int_dom_ATP-bd_1"/>
</dbReference>
<evidence type="ECO:0000259" key="2">
    <source>
        <dbReference type="Pfam" id="PF26633"/>
    </source>
</evidence>